<proteinExistence type="predicted"/>
<evidence type="ECO:0000313" key="2">
    <source>
        <dbReference type="EMBL" id="RDW18271.1"/>
    </source>
</evidence>
<dbReference type="Pfam" id="PF13508">
    <property type="entry name" value="Acetyltransf_7"/>
    <property type="match status" value="1"/>
</dbReference>
<dbReference type="OrthoDB" id="2425381at2"/>
<dbReference type="SUPFAM" id="SSF55729">
    <property type="entry name" value="Acyl-CoA N-acyltransferases (Nat)"/>
    <property type="match status" value="1"/>
</dbReference>
<keyword evidence="2" id="KW-0808">Transferase</keyword>
<feature type="domain" description="N-acetyltransferase" evidence="1">
    <location>
        <begin position="1"/>
        <end position="165"/>
    </location>
</feature>
<dbReference type="InterPro" id="IPR016181">
    <property type="entry name" value="Acyl_CoA_acyltransferase"/>
</dbReference>
<dbReference type="PROSITE" id="PS51186">
    <property type="entry name" value="GNAT"/>
    <property type="match status" value="1"/>
</dbReference>
<dbReference type="Proteomes" id="UP000257143">
    <property type="component" value="Unassembled WGS sequence"/>
</dbReference>
<sequence length="190" mass="22736">MNWYEKLNEYFPIEEMKSKKHMELLLEDPNGFYQKDEGSEHVMIYAEFDTCIFVDYLWVAAESRGHGTGHKLMDKLKQKMKPILLEVEPIDPNVIDTNRRLNFYQREGFKHAKSIIFLNHSFQTKEIAPLEILYWSLEDEKQGFIFEQMKKIYQSVHIYKSLEIYGREFGDVDEVLQLDENRNTRDLLTV</sequence>
<gene>
    <name evidence="2" type="ORF">CWR48_11855</name>
</gene>
<accession>A0A3D8PSK8</accession>
<evidence type="ECO:0000313" key="3">
    <source>
        <dbReference type="Proteomes" id="UP000257143"/>
    </source>
</evidence>
<keyword evidence="3" id="KW-1185">Reference proteome</keyword>
<reference evidence="3" key="1">
    <citation type="submission" date="2017-11" db="EMBL/GenBank/DDBJ databases">
        <authorList>
            <person name="Zhu W."/>
        </authorList>
    </citation>
    <scope>NUCLEOTIDE SEQUENCE [LARGE SCALE GENOMIC DNA]</scope>
    <source>
        <strain evidence="3">CAU 1183</strain>
    </source>
</reference>
<comment type="caution">
    <text evidence="2">The sequence shown here is derived from an EMBL/GenBank/DDBJ whole genome shotgun (WGS) entry which is preliminary data.</text>
</comment>
<dbReference type="Gene3D" id="3.40.630.30">
    <property type="match status" value="1"/>
</dbReference>
<dbReference type="InterPro" id="IPR000182">
    <property type="entry name" value="GNAT_dom"/>
</dbReference>
<protein>
    <submittedName>
        <fullName evidence="2">GNAT family N-acetyltransferase</fullName>
    </submittedName>
</protein>
<evidence type="ECO:0000259" key="1">
    <source>
        <dbReference type="PROSITE" id="PS51186"/>
    </source>
</evidence>
<dbReference type="AlphaFoldDB" id="A0A3D8PSK8"/>
<dbReference type="EMBL" id="PIOC01000017">
    <property type="protein sequence ID" value="RDW18271.1"/>
    <property type="molecule type" value="Genomic_DNA"/>
</dbReference>
<organism evidence="2 3">
    <name type="scientific">Oceanobacillus arenosus</name>
    <dbReference type="NCBI Taxonomy" id="1229153"/>
    <lineage>
        <taxon>Bacteria</taxon>
        <taxon>Bacillati</taxon>
        <taxon>Bacillota</taxon>
        <taxon>Bacilli</taxon>
        <taxon>Bacillales</taxon>
        <taxon>Bacillaceae</taxon>
        <taxon>Oceanobacillus</taxon>
    </lineage>
</organism>
<name>A0A3D8PSK8_9BACI</name>
<dbReference type="GO" id="GO:0016747">
    <property type="term" value="F:acyltransferase activity, transferring groups other than amino-acyl groups"/>
    <property type="evidence" value="ECO:0007669"/>
    <property type="project" value="InterPro"/>
</dbReference>